<comment type="caution">
    <text evidence="1">The sequence shown here is derived from an EMBL/GenBank/DDBJ whole genome shotgun (WGS) entry which is preliminary data.</text>
</comment>
<name>A0ABQ2XYW5_9BURK</name>
<protein>
    <submittedName>
        <fullName evidence="1">Uncharacterized protein</fullName>
    </submittedName>
</protein>
<organism evidence="1 2">
    <name type="scientific">Undibacterium squillarum</name>
    <dbReference type="NCBI Taxonomy" id="1131567"/>
    <lineage>
        <taxon>Bacteria</taxon>
        <taxon>Pseudomonadati</taxon>
        <taxon>Pseudomonadota</taxon>
        <taxon>Betaproteobacteria</taxon>
        <taxon>Burkholderiales</taxon>
        <taxon>Oxalobacteraceae</taxon>
        <taxon>Undibacterium</taxon>
    </lineage>
</organism>
<dbReference type="RefSeq" id="WP_189357041.1">
    <property type="nucleotide sequence ID" value="NZ_BMYU01000004.1"/>
</dbReference>
<accession>A0ABQ2XYW5</accession>
<reference evidence="2" key="1">
    <citation type="journal article" date="2019" name="Int. J. Syst. Evol. Microbiol.">
        <title>The Global Catalogue of Microorganisms (GCM) 10K type strain sequencing project: providing services to taxonomists for standard genome sequencing and annotation.</title>
        <authorList>
            <consortium name="The Broad Institute Genomics Platform"/>
            <consortium name="The Broad Institute Genome Sequencing Center for Infectious Disease"/>
            <person name="Wu L."/>
            <person name="Ma J."/>
        </authorList>
    </citation>
    <scope>NUCLEOTIDE SEQUENCE [LARGE SCALE GENOMIC DNA]</scope>
    <source>
        <strain evidence="2">KCTC 23917</strain>
    </source>
</reference>
<keyword evidence="2" id="KW-1185">Reference proteome</keyword>
<dbReference type="EMBL" id="BMYU01000004">
    <property type="protein sequence ID" value="GGX41498.1"/>
    <property type="molecule type" value="Genomic_DNA"/>
</dbReference>
<dbReference type="Proteomes" id="UP000653343">
    <property type="component" value="Unassembled WGS sequence"/>
</dbReference>
<sequence length="131" mass="14914">MQRYVFASPVTLNKEAFNSVATLENVCNEFFDVSLSGTRELELLFELLGVADVAEESLPDSEDFNSVIDLSTSKLPEFSTEEFDVFYGEWLARSGRESDMDEYGQLIFLQGYAKKWNKNLHIVVLCLKPLL</sequence>
<evidence type="ECO:0000313" key="1">
    <source>
        <dbReference type="EMBL" id="GGX41498.1"/>
    </source>
</evidence>
<evidence type="ECO:0000313" key="2">
    <source>
        <dbReference type="Proteomes" id="UP000653343"/>
    </source>
</evidence>
<gene>
    <name evidence="1" type="ORF">GCM10010946_20020</name>
</gene>
<proteinExistence type="predicted"/>